<feature type="domain" description="UspA" evidence="3">
    <location>
        <begin position="143"/>
        <end position="280"/>
    </location>
</feature>
<comment type="similarity">
    <text evidence="1">Belongs to the universal stress protein A family.</text>
</comment>
<protein>
    <recommendedName>
        <fullName evidence="3">UspA domain-containing protein</fullName>
    </recommendedName>
</protein>
<proteinExistence type="inferred from homology"/>
<keyword evidence="2" id="KW-0175">Coiled coil</keyword>
<dbReference type="Gene3D" id="3.40.50.620">
    <property type="entry name" value="HUPs"/>
    <property type="match status" value="2"/>
</dbReference>
<gene>
    <name evidence="4" type="ORF">CP985_08960</name>
</gene>
<comment type="caution">
    <text evidence="4">The sequence shown here is derived from an EMBL/GenBank/DDBJ whole genome shotgun (WGS) entry which is preliminary data.</text>
</comment>
<dbReference type="InterPro" id="IPR014729">
    <property type="entry name" value="Rossmann-like_a/b/a_fold"/>
</dbReference>
<dbReference type="AlphaFoldDB" id="A0AAX2AFJ8"/>
<evidence type="ECO:0000313" key="4">
    <source>
        <dbReference type="EMBL" id="RXK15370.1"/>
    </source>
</evidence>
<dbReference type="PANTHER" id="PTHR46268:SF6">
    <property type="entry name" value="UNIVERSAL STRESS PROTEIN UP12"/>
    <property type="match status" value="1"/>
</dbReference>
<evidence type="ECO:0000313" key="5">
    <source>
        <dbReference type="Proteomes" id="UP000290092"/>
    </source>
</evidence>
<dbReference type="CDD" id="cd00293">
    <property type="entry name" value="USP-like"/>
    <property type="match status" value="1"/>
</dbReference>
<evidence type="ECO:0000256" key="1">
    <source>
        <dbReference type="ARBA" id="ARBA00008791"/>
    </source>
</evidence>
<name>A0AAX2AFJ8_9BACT</name>
<dbReference type="KEGG" id="amyt:AMYT_1779"/>
<dbReference type="RefSeq" id="WP_114842192.1">
    <property type="nucleotide sequence ID" value="NZ_CP031219.1"/>
</dbReference>
<accession>A0AAX2AFJ8</accession>
<dbReference type="SUPFAM" id="SSF52402">
    <property type="entry name" value="Adenine nucleotide alpha hydrolases-like"/>
    <property type="match status" value="2"/>
</dbReference>
<keyword evidence="5" id="KW-1185">Reference proteome</keyword>
<sequence length="283" mass="32049">MSKVKNIVVAIDTSIMANEVLKRAFCLAKSKKVHLNIIHCIDIPWFDKLKDKKEIIKKTKEKIKEDVKKLNKQNIDCTIFVKSGDPAKVIVKEAKDLKAILIIIGAYSKENLKSKILGSNAHNISQKSNLPVLIVKNLYVEEYKSVLAFTDLSKVSKKSIEFSKEFFDDANFKLIHVSKKISDFALTYYNIEADNNVYLEEAKKHKEEQIENFKTKVKVPHIEVVEEAGSFNEVLLDLANKEDSDLVVLGSRGVKTANSFFFGSKTSFLMKSLSSDVLVYVPQ</sequence>
<reference evidence="4 5" key="1">
    <citation type="submission" date="2017-09" db="EMBL/GenBank/DDBJ databases">
        <title>Genomics of the genus Arcobacter.</title>
        <authorList>
            <person name="Perez-Cataluna A."/>
            <person name="Figueras M.J."/>
            <person name="Salas-Masso N."/>
        </authorList>
    </citation>
    <scope>NUCLEOTIDE SEQUENCE [LARGE SCALE GENOMIC DNA]</scope>
    <source>
        <strain evidence="4 5">CECT 7386</strain>
    </source>
</reference>
<organism evidence="4 5">
    <name type="scientific">Malaciobacter mytili LMG 24559</name>
    <dbReference type="NCBI Taxonomy" id="1032238"/>
    <lineage>
        <taxon>Bacteria</taxon>
        <taxon>Pseudomonadati</taxon>
        <taxon>Campylobacterota</taxon>
        <taxon>Epsilonproteobacteria</taxon>
        <taxon>Campylobacterales</taxon>
        <taxon>Arcobacteraceae</taxon>
        <taxon>Malaciobacter</taxon>
    </lineage>
</organism>
<dbReference type="PRINTS" id="PR01438">
    <property type="entry name" value="UNVRSLSTRESS"/>
</dbReference>
<evidence type="ECO:0000256" key="2">
    <source>
        <dbReference type="SAM" id="Coils"/>
    </source>
</evidence>
<feature type="domain" description="UspA" evidence="3">
    <location>
        <begin position="4"/>
        <end position="136"/>
    </location>
</feature>
<dbReference type="InterPro" id="IPR006016">
    <property type="entry name" value="UspA"/>
</dbReference>
<evidence type="ECO:0000259" key="3">
    <source>
        <dbReference type="Pfam" id="PF00582"/>
    </source>
</evidence>
<dbReference type="InterPro" id="IPR006015">
    <property type="entry name" value="Universal_stress_UspA"/>
</dbReference>
<dbReference type="EMBL" id="NXID01000030">
    <property type="protein sequence ID" value="RXK15370.1"/>
    <property type="molecule type" value="Genomic_DNA"/>
</dbReference>
<feature type="coiled-coil region" evidence="2">
    <location>
        <begin position="46"/>
        <end position="73"/>
    </location>
</feature>
<dbReference type="Pfam" id="PF00582">
    <property type="entry name" value="Usp"/>
    <property type="match status" value="2"/>
</dbReference>
<dbReference type="Proteomes" id="UP000290092">
    <property type="component" value="Unassembled WGS sequence"/>
</dbReference>
<dbReference type="PANTHER" id="PTHR46268">
    <property type="entry name" value="STRESS RESPONSE PROTEIN NHAX"/>
    <property type="match status" value="1"/>
</dbReference>